<gene>
    <name evidence="6" type="ORF">TAPDE_003146</name>
</gene>
<dbReference type="InterPro" id="IPR051799">
    <property type="entry name" value="NADH_flavin_oxidoreductase"/>
</dbReference>
<dbReference type="SUPFAM" id="SSF51395">
    <property type="entry name" value="FMN-linked oxidoreductases"/>
    <property type="match status" value="1"/>
</dbReference>
<keyword evidence="3" id="KW-0288">FMN</keyword>
<dbReference type="VEuPathDB" id="FungiDB:TAPDE_003146"/>
<dbReference type="InterPro" id="IPR001155">
    <property type="entry name" value="OxRdtase_FMN_N"/>
</dbReference>
<dbReference type="STRING" id="1097556.R4XHX4"/>
<dbReference type="PANTHER" id="PTHR43656">
    <property type="entry name" value="BINDING OXIDOREDUCTASE, PUTATIVE (AFU_ORTHOLOGUE AFUA_2G08260)-RELATED"/>
    <property type="match status" value="1"/>
</dbReference>
<comment type="caution">
    <text evidence="6">The sequence shown here is derived from an EMBL/GenBank/DDBJ whole genome shotgun (WGS) entry which is preliminary data.</text>
</comment>
<dbReference type="AlphaFoldDB" id="R4XHX4"/>
<dbReference type="GO" id="GO:0016491">
    <property type="term" value="F:oxidoreductase activity"/>
    <property type="evidence" value="ECO:0007669"/>
    <property type="project" value="UniProtKB-KW"/>
</dbReference>
<dbReference type="CDD" id="cd04733">
    <property type="entry name" value="OYE_like_2_FMN"/>
    <property type="match status" value="1"/>
</dbReference>
<dbReference type="Pfam" id="PF00724">
    <property type="entry name" value="Oxidored_FMN"/>
    <property type="match status" value="1"/>
</dbReference>
<keyword evidence="4" id="KW-0560">Oxidoreductase</keyword>
<dbReference type="Proteomes" id="UP000013776">
    <property type="component" value="Unassembled WGS sequence"/>
</dbReference>
<dbReference type="Gene3D" id="3.20.20.70">
    <property type="entry name" value="Aldolase class I"/>
    <property type="match status" value="1"/>
</dbReference>
<dbReference type="PANTHER" id="PTHR43656:SF5">
    <property type="entry name" value="NADH:FLAVIN OXIDOREDUCTASE_NADH OXIDASE N-TERMINAL DOMAIN-CONTAINING PROTEIN"/>
    <property type="match status" value="1"/>
</dbReference>
<evidence type="ECO:0000256" key="3">
    <source>
        <dbReference type="ARBA" id="ARBA00022643"/>
    </source>
</evidence>
<accession>R4XHX4</accession>
<dbReference type="OrthoDB" id="1663137at2759"/>
<dbReference type="InterPro" id="IPR013785">
    <property type="entry name" value="Aldolase_TIM"/>
</dbReference>
<protein>
    <submittedName>
        <fullName evidence="6">NADH oxidase</fullName>
    </submittedName>
</protein>
<feature type="domain" description="NADH:flavin oxidoreductase/NADH oxidase N-terminal" evidence="5">
    <location>
        <begin position="59"/>
        <end position="355"/>
    </location>
</feature>
<organism evidence="6 7">
    <name type="scientific">Taphrina deformans (strain PYCC 5710 / ATCC 11124 / CBS 356.35 / IMI 108563 / JCM 9778 / NBRC 8474)</name>
    <name type="common">Peach leaf curl fungus</name>
    <name type="synonym">Lalaria deformans</name>
    <dbReference type="NCBI Taxonomy" id="1097556"/>
    <lineage>
        <taxon>Eukaryota</taxon>
        <taxon>Fungi</taxon>
        <taxon>Dikarya</taxon>
        <taxon>Ascomycota</taxon>
        <taxon>Taphrinomycotina</taxon>
        <taxon>Taphrinomycetes</taxon>
        <taxon>Taphrinales</taxon>
        <taxon>Taphrinaceae</taxon>
        <taxon>Taphrina</taxon>
    </lineage>
</organism>
<dbReference type="EMBL" id="CAHR02000117">
    <property type="protein sequence ID" value="CCG83007.1"/>
    <property type="molecule type" value="Genomic_DNA"/>
</dbReference>
<keyword evidence="2" id="KW-0285">Flavoprotein</keyword>
<evidence type="ECO:0000256" key="4">
    <source>
        <dbReference type="ARBA" id="ARBA00023002"/>
    </source>
</evidence>
<comment type="similarity">
    <text evidence="1">Belongs to the NADH:flavin oxidoreductase/NADH oxidase family.</text>
</comment>
<name>R4XHX4_TAPDE</name>
<proteinExistence type="inferred from homology"/>
<dbReference type="GO" id="GO:0010181">
    <property type="term" value="F:FMN binding"/>
    <property type="evidence" value="ECO:0007669"/>
    <property type="project" value="InterPro"/>
</dbReference>
<evidence type="ECO:0000259" key="5">
    <source>
        <dbReference type="Pfam" id="PF00724"/>
    </source>
</evidence>
<sequence length="438" mass="48013">MVNRYDTEDVVDQTILGDEIKLPFSGRVAKSRFMKGAMTERLSSWDQKDPTKRGTPSQGLINLYKAWGEDDYGIILSGNLLVNPVDLEAPGNPVISKDSMSEEKRQAFRDMATQAKAHGSLFIAQLSHAGRQVAEFIQPHPFSASDVKLEDRMGMSFGKPEAMTEEKIKQTVDEFAFAAEECYKAGFDGIQLHGAHGYLIAQFLATTTNKRTDRYGGDLANRSRIIFEMLDEIKRRVDDPKFVLGIKLNSVEFQKGGFDTEECAELCRNLEGAGLDFVELSGGTYEELAFAKRDSTEKREAFFLKFAEVIRPALTRTKVYVTGGFRTGKAMVEAIGSQATDGIGLARPTTAELTLCRDLIANKIHACSKPALDEGDFGATSNLSGAQMGQIARGEDILDASDKAAADNFLAKVAEFMKKTGDDIKSGVVYAGHPVIKV</sequence>
<reference evidence="6 7" key="1">
    <citation type="journal article" date="2013" name="MBio">
        <title>Genome sequencing of the plant pathogen Taphrina deformans, the causal agent of peach leaf curl.</title>
        <authorList>
            <person name="Cisse O.H."/>
            <person name="Almeida J.M.G.C.F."/>
            <person name="Fonseca A."/>
            <person name="Kumar A.A."/>
            <person name="Salojaervi J."/>
            <person name="Overmyer K."/>
            <person name="Hauser P.M."/>
            <person name="Pagni M."/>
        </authorList>
    </citation>
    <scope>NUCLEOTIDE SEQUENCE [LARGE SCALE GENOMIC DNA]</scope>
    <source>
        <strain evidence="7">PYCC 5710 / ATCC 11124 / CBS 356.35 / IMI 108563 / JCM 9778 / NBRC 8474</strain>
    </source>
</reference>
<dbReference type="eggNOG" id="KOG0134">
    <property type="taxonomic scope" value="Eukaryota"/>
</dbReference>
<keyword evidence="7" id="KW-1185">Reference proteome</keyword>
<evidence type="ECO:0000313" key="6">
    <source>
        <dbReference type="EMBL" id="CCG83007.1"/>
    </source>
</evidence>
<evidence type="ECO:0000256" key="2">
    <source>
        <dbReference type="ARBA" id="ARBA00022630"/>
    </source>
</evidence>
<evidence type="ECO:0000313" key="7">
    <source>
        <dbReference type="Proteomes" id="UP000013776"/>
    </source>
</evidence>
<evidence type="ECO:0000256" key="1">
    <source>
        <dbReference type="ARBA" id="ARBA00005979"/>
    </source>
</evidence>